<keyword evidence="9" id="KW-0325">Glycoprotein</keyword>
<evidence type="ECO:0000256" key="5">
    <source>
        <dbReference type="ARBA" id="ARBA00022692"/>
    </source>
</evidence>
<feature type="compositionally biased region" description="Polar residues" evidence="11">
    <location>
        <begin position="912"/>
        <end position="930"/>
    </location>
</feature>
<comment type="caution">
    <text evidence="10">Lacks conserved residue(s) required for the propagation of feature annotation.</text>
</comment>
<evidence type="ECO:0000256" key="4">
    <source>
        <dbReference type="ARBA" id="ARBA00022475"/>
    </source>
</evidence>
<dbReference type="AlphaFoldDB" id="I2FYN8"/>
<feature type="region of interest" description="Disordered" evidence="11">
    <location>
        <begin position="865"/>
        <end position="951"/>
    </location>
</feature>
<dbReference type="EMBL" id="CAGI01000170">
    <property type="protein sequence ID" value="CCF52031.1"/>
    <property type="molecule type" value="Genomic_DNA"/>
</dbReference>
<accession>I2FYN8</accession>
<feature type="transmembrane region" description="Helical" evidence="10">
    <location>
        <begin position="54"/>
        <end position="74"/>
    </location>
</feature>
<evidence type="ECO:0000256" key="1">
    <source>
        <dbReference type="ARBA" id="ARBA00002512"/>
    </source>
</evidence>
<keyword evidence="8 10" id="KW-0472">Membrane</keyword>
<dbReference type="GO" id="GO:0032220">
    <property type="term" value="P:plasma membrane fusion involved in cytogamy"/>
    <property type="evidence" value="ECO:0007669"/>
    <property type="project" value="TreeGrafter"/>
</dbReference>
<evidence type="ECO:0000256" key="11">
    <source>
        <dbReference type="SAM" id="MobiDB-lite"/>
    </source>
</evidence>
<reference evidence="12 13" key="1">
    <citation type="journal article" date="2012" name="Plant Cell">
        <title>Genome comparison of barley and maize smut fungi reveals targeted loss of RNA silencing components and species-specific presence of transposable elements.</title>
        <authorList>
            <person name="Laurie J.D."/>
            <person name="Ali S."/>
            <person name="Linning R."/>
            <person name="Mannhaupt G."/>
            <person name="Wong P."/>
            <person name="Gueldener U."/>
            <person name="Muensterkoetter M."/>
            <person name="Moore R."/>
            <person name="Kahmann R."/>
            <person name="Bakkeren G."/>
            <person name="Schirawski J."/>
        </authorList>
    </citation>
    <scope>NUCLEOTIDE SEQUENCE [LARGE SCALE GENOMIC DNA]</scope>
    <source>
        <strain evidence="13">Uh4875-4</strain>
    </source>
</reference>
<evidence type="ECO:0000256" key="7">
    <source>
        <dbReference type="ARBA" id="ARBA00022989"/>
    </source>
</evidence>
<evidence type="ECO:0000256" key="8">
    <source>
        <dbReference type="ARBA" id="ARBA00023136"/>
    </source>
</evidence>
<comment type="similarity">
    <text evidence="3 10">Belongs to the PRM1 family.</text>
</comment>
<evidence type="ECO:0000256" key="6">
    <source>
        <dbReference type="ARBA" id="ARBA00022971"/>
    </source>
</evidence>
<feature type="region of interest" description="Disordered" evidence="11">
    <location>
        <begin position="1"/>
        <end position="43"/>
    </location>
</feature>
<feature type="region of interest" description="Disordered" evidence="11">
    <location>
        <begin position="751"/>
        <end position="792"/>
    </location>
</feature>
<feature type="transmembrane region" description="Helical" evidence="10">
    <location>
        <begin position="416"/>
        <end position="442"/>
    </location>
</feature>
<dbReference type="eggNOG" id="ENOG502QRP5">
    <property type="taxonomic scope" value="Eukaryota"/>
</dbReference>
<sequence>MPITAEQHTDEPPSYQPQQPIPSPPYRQHSFAPMAPPPPQTPTLKPFLGLPSRLLLSTLSIPLISLLFVAFRLLSSSRNASDSVASTKASLLSACHNAESVASLTASLPHFLATTANVHLSQSITSSVHGAARVFSLSLTAIEKVLTYIIDSYRSLFLCFMELLVRGSLAVLIEAVQLISQAITAAGQGIRAAIQESVSGANTLLSTAISGINDVVGVFGQRITPPNIPVPNLQALTNITLPHEIEDGLLKLNATLPTLDELRQKMDAIIQGPFERMKLEVNQTLGGWTFNDSLLEPPRMENITFCDRVNMEPLDELGMQLERVAKWGLIFIALVAMLVVLVSVGWEWWRYRREVRAVERTKEVYLARYAGEKGKVLEKENLTQLLTISRHPLISSFAQTFCGRLGFRTARAQDRISWLVCFLTHPASLACLFTGLLGLLSVSLQSFLLHRMTANYASNIDTSLTHLSSDVISLVNSHTANASATFSRSTNAIISDIETELNTHVFAWVNTTTNTLNTTLNEFLDGITDALTTTFGGTPFNAPLQTFVQCILGQKVRGVEKAFTWIQENSHVEFDRVPEDVLMVGAERGEVLLRPVREALVGGADGEGKGVVGRAIEGYKERLRDERILFLVLVGIWLAILLVALLVVFYATLIDSRLEKEVKEGGEGVGGEEVEEKLQDDLTAAPGVQRWPNFFRFRKEKKEPASTTPHQLRDLVLRPSSPTHSNRSNRTHVAKESISYPFQVHHFLKTSSQARQPTPLRTITTTPTANPDRNSTLSTSHPAQPVSEDRRSSHSSWLSFLATLATSDNAATEERRRTAAEDRFQRLFGCSPAASPTTSQFAHHMSAPVEVNKERRCRETLDLLPKGTNWMGGRSPLPHPSTRGDEGEADSSRSTEVHLTRSGPTGEENGTMARSESYSFADTTGATKVEQQQQQQQQRIPSTHSIPFYAW</sequence>
<feature type="compositionally biased region" description="Polar residues" evidence="11">
    <location>
        <begin position="772"/>
        <end position="782"/>
    </location>
</feature>
<evidence type="ECO:0000256" key="9">
    <source>
        <dbReference type="ARBA" id="ARBA00023180"/>
    </source>
</evidence>
<dbReference type="InterPro" id="IPR026777">
    <property type="entry name" value="PRM1"/>
</dbReference>
<feature type="transmembrane region" description="Helical" evidence="10">
    <location>
        <begin position="327"/>
        <end position="346"/>
    </location>
</feature>
<protein>
    <recommendedName>
        <fullName evidence="10">Plasma membrane fusion protein PRM1</fullName>
    </recommendedName>
</protein>
<dbReference type="OMA" id="NVFGWVN"/>
<keyword evidence="6 10" id="KW-0184">Conjugation</keyword>
<evidence type="ECO:0000313" key="12">
    <source>
        <dbReference type="EMBL" id="CCF52031.1"/>
    </source>
</evidence>
<comment type="subcellular location">
    <subcellularLocation>
        <location evidence="2 10">Cell membrane</location>
        <topology evidence="2 10">Multi-pass membrane protein</topology>
    </subcellularLocation>
</comment>
<dbReference type="GO" id="GO:0043332">
    <property type="term" value="C:mating projection tip"/>
    <property type="evidence" value="ECO:0007669"/>
    <property type="project" value="UniProtKB-UniRule"/>
</dbReference>
<keyword evidence="7 10" id="KW-1133">Transmembrane helix</keyword>
<evidence type="ECO:0000256" key="3">
    <source>
        <dbReference type="ARBA" id="ARBA00010780"/>
    </source>
</evidence>
<proteinExistence type="inferred from homology"/>
<comment type="function">
    <text evidence="1 10">Involved in cell fusion during mating by stabilizing the plasma membrane fusion event.</text>
</comment>
<keyword evidence="4 10" id="KW-1003">Cell membrane</keyword>
<dbReference type="STRING" id="1128400.I2FYN8"/>
<name>I2FYN8_USTHO</name>
<dbReference type="GO" id="GO:0005886">
    <property type="term" value="C:plasma membrane"/>
    <property type="evidence" value="ECO:0007669"/>
    <property type="project" value="UniProtKB-SubCell"/>
</dbReference>
<evidence type="ECO:0000313" key="13">
    <source>
        <dbReference type="Proteomes" id="UP000006174"/>
    </source>
</evidence>
<feature type="transmembrane region" description="Helical" evidence="10">
    <location>
        <begin position="628"/>
        <end position="653"/>
    </location>
</feature>
<keyword evidence="5 10" id="KW-0812">Transmembrane</keyword>
<comment type="caution">
    <text evidence="12">The sequence shown here is derived from an EMBL/GenBank/DDBJ whole genome shotgun (WGS) entry which is preliminary data.</text>
</comment>
<evidence type="ECO:0000256" key="2">
    <source>
        <dbReference type="ARBA" id="ARBA00004651"/>
    </source>
</evidence>
<dbReference type="PANTHER" id="PTHR31030:SF1">
    <property type="entry name" value="PLASMA MEMBRANE FUSION PROTEIN PRM1"/>
    <property type="match status" value="1"/>
</dbReference>
<evidence type="ECO:0000256" key="10">
    <source>
        <dbReference type="RuleBase" id="RU366035"/>
    </source>
</evidence>
<gene>
    <name evidence="12" type="ORF">UHOR_05159</name>
</gene>
<keyword evidence="13" id="KW-1185">Reference proteome</keyword>
<feature type="compositionally biased region" description="Low complexity" evidence="11">
    <location>
        <begin position="757"/>
        <end position="771"/>
    </location>
</feature>
<dbReference type="HOGENOM" id="CLU_010191_0_0_1"/>
<feature type="compositionally biased region" description="Basic and acidic residues" evidence="11">
    <location>
        <begin position="882"/>
        <end position="899"/>
    </location>
</feature>
<organism evidence="12 13">
    <name type="scientific">Ustilago hordei</name>
    <name type="common">Barley covered smut fungus</name>
    <dbReference type="NCBI Taxonomy" id="120017"/>
    <lineage>
        <taxon>Eukaryota</taxon>
        <taxon>Fungi</taxon>
        <taxon>Dikarya</taxon>
        <taxon>Basidiomycota</taxon>
        <taxon>Ustilaginomycotina</taxon>
        <taxon>Ustilaginomycetes</taxon>
        <taxon>Ustilaginales</taxon>
        <taxon>Ustilaginaceae</taxon>
        <taxon>Ustilago</taxon>
    </lineage>
</organism>
<dbReference type="PANTHER" id="PTHR31030">
    <property type="entry name" value="PLASMA MEMBRANE FUSION PROTEIN PRM1"/>
    <property type="match status" value="1"/>
</dbReference>
<dbReference type="Proteomes" id="UP000006174">
    <property type="component" value="Unassembled WGS sequence"/>
</dbReference>